<accession>A0A2Z2K8D4</accession>
<keyword evidence="10" id="KW-0472">Membrane</keyword>
<gene>
    <name evidence="12" type="ORF">B9T62_12330</name>
</gene>
<evidence type="ECO:0000256" key="1">
    <source>
        <dbReference type="ARBA" id="ARBA00000085"/>
    </source>
</evidence>
<dbReference type="InterPro" id="IPR003661">
    <property type="entry name" value="HisK_dim/P_dom"/>
</dbReference>
<dbReference type="InterPro" id="IPR004358">
    <property type="entry name" value="Sig_transdc_His_kin-like_C"/>
</dbReference>
<dbReference type="InterPro" id="IPR036097">
    <property type="entry name" value="HisK_dim/P_sf"/>
</dbReference>
<dbReference type="PANTHER" id="PTHR42878:SF7">
    <property type="entry name" value="SENSOR HISTIDINE KINASE GLRK"/>
    <property type="match status" value="1"/>
</dbReference>
<dbReference type="Pfam" id="PF02518">
    <property type="entry name" value="HATPase_c"/>
    <property type="match status" value="1"/>
</dbReference>
<evidence type="ECO:0000256" key="6">
    <source>
        <dbReference type="ARBA" id="ARBA00022741"/>
    </source>
</evidence>
<dbReference type="OrthoDB" id="368131at2"/>
<keyword evidence="5" id="KW-0808">Transferase</keyword>
<dbReference type="PANTHER" id="PTHR42878">
    <property type="entry name" value="TWO-COMPONENT HISTIDINE KINASE"/>
    <property type="match status" value="1"/>
</dbReference>
<evidence type="ECO:0000259" key="11">
    <source>
        <dbReference type="PROSITE" id="PS50109"/>
    </source>
</evidence>
<dbReference type="Pfam" id="PF00512">
    <property type="entry name" value="HisKA"/>
    <property type="match status" value="1"/>
</dbReference>
<dbReference type="PRINTS" id="PR00344">
    <property type="entry name" value="BCTRLSENSOR"/>
</dbReference>
<keyword evidence="10" id="KW-0812">Transmembrane</keyword>
<dbReference type="CDD" id="cd00082">
    <property type="entry name" value="HisKA"/>
    <property type="match status" value="1"/>
</dbReference>
<keyword evidence="9" id="KW-0902">Two-component regulatory system</keyword>
<feature type="transmembrane region" description="Helical" evidence="10">
    <location>
        <begin position="12"/>
        <end position="34"/>
    </location>
</feature>
<evidence type="ECO:0000256" key="2">
    <source>
        <dbReference type="ARBA" id="ARBA00004370"/>
    </source>
</evidence>
<dbReference type="Gene3D" id="3.30.565.10">
    <property type="entry name" value="Histidine kinase-like ATPase, C-terminal domain"/>
    <property type="match status" value="1"/>
</dbReference>
<dbReference type="PROSITE" id="PS50109">
    <property type="entry name" value="HIS_KIN"/>
    <property type="match status" value="1"/>
</dbReference>
<evidence type="ECO:0000313" key="13">
    <source>
        <dbReference type="Proteomes" id="UP000249890"/>
    </source>
</evidence>
<dbReference type="SMART" id="SM00388">
    <property type="entry name" value="HisKA"/>
    <property type="match status" value="1"/>
</dbReference>
<dbReference type="InterPro" id="IPR005467">
    <property type="entry name" value="His_kinase_dom"/>
</dbReference>
<dbReference type="SMART" id="SM00387">
    <property type="entry name" value="HATPase_c"/>
    <property type="match status" value="1"/>
</dbReference>
<dbReference type="CDD" id="cd00075">
    <property type="entry name" value="HATPase"/>
    <property type="match status" value="1"/>
</dbReference>
<reference evidence="12 13" key="1">
    <citation type="submission" date="2017-06" db="EMBL/GenBank/DDBJ databases">
        <title>Complete genome sequence of Paenibacillus donghaensis KCTC 13049T isolated from East Sea sediment, South Korea.</title>
        <authorList>
            <person name="Jung B.K."/>
            <person name="Hong S.-J."/>
            <person name="Shin J.-H."/>
        </authorList>
    </citation>
    <scope>NUCLEOTIDE SEQUENCE [LARGE SCALE GENOMIC DNA]</scope>
    <source>
        <strain evidence="12 13">KCTC 13049</strain>
    </source>
</reference>
<dbReference type="InterPro" id="IPR036890">
    <property type="entry name" value="HATPase_C_sf"/>
</dbReference>
<dbReference type="Gene3D" id="1.10.287.130">
    <property type="match status" value="1"/>
</dbReference>
<dbReference type="GO" id="GO:0007234">
    <property type="term" value="P:osmosensory signaling via phosphorelay pathway"/>
    <property type="evidence" value="ECO:0007669"/>
    <property type="project" value="TreeGrafter"/>
</dbReference>
<evidence type="ECO:0000313" key="12">
    <source>
        <dbReference type="EMBL" id="ASA21497.1"/>
    </source>
</evidence>
<dbReference type="GO" id="GO:0000156">
    <property type="term" value="F:phosphorelay response regulator activity"/>
    <property type="evidence" value="ECO:0007669"/>
    <property type="project" value="TreeGrafter"/>
</dbReference>
<keyword evidence="8" id="KW-0067">ATP-binding</keyword>
<dbReference type="EMBL" id="CP021780">
    <property type="protein sequence ID" value="ASA21497.1"/>
    <property type="molecule type" value="Genomic_DNA"/>
</dbReference>
<dbReference type="Proteomes" id="UP000249890">
    <property type="component" value="Chromosome"/>
</dbReference>
<organism evidence="12 13">
    <name type="scientific">Paenibacillus donghaensis</name>
    <dbReference type="NCBI Taxonomy" id="414771"/>
    <lineage>
        <taxon>Bacteria</taxon>
        <taxon>Bacillati</taxon>
        <taxon>Bacillota</taxon>
        <taxon>Bacilli</taxon>
        <taxon>Bacillales</taxon>
        <taxon>Paenibacillaceae</taxon>
        <taxon>Paenibacillus</taxon>
    </lineage>
</organism>
<dbReference type="GO" id="GO:0030295">
    <property type="term" value="F:protein kinase activator activity"/>
    <property type="evidence" value="ECO:0007669"/>
    <property type="project" value="TreeGrafter"/>
</dbReference>
<name>A0A2Z2K8D4_9BACL</name>
<dbReference type="RefSeq" id="WP_087915505.1">
    <property type="nucleotide sequence ID" value="NZ_CP021780.1"/>
</dbReference>
<dbReference type="KEGG" id="pdh:B9T62_12330"/>
<comment type="catalytic activity">
    <reaction evidence="1">
        <text>ATP + protein L-histidine = ADP + protein N-phospho-L-histidine.</text>
        <dbReference type="EC" id="2.7.13.3"/>
    </reaction>
</comment>
<dbReference type="AlphaFoldDB" id="A0A2Z2K8D4"/>
<evidence type="ECO:0000256" key="4">
    <source>
        <dbReference type="ARBA" id="ARBA00022553"/>
    </source>
</evidence>
<dbReference type="InterPro" id="IPR003594">
    <property type="entry name" value="HATPase_dom"/>
</dbReference>
<dbReference type="GO" id="GO:0000155">
    <property type="term" value="F:phosphorelay sensor kinase activity"/>
    <property type="evidence" value="ECO:0007669"/>
    <property type="project" value="InterPro"/>
</dbReference>
<keyword evidence="6" id="KW-0547">Nucleotide-binding</keyword>
<protein>
    <recommendedName>
        <fullName evidence="3">histidine kinase</fullName>
        <ecNumber evidence="3">2.7.13.3</ecNumber>
    </recommendedName>
</protein>
<evidence type="ECO:0000256" key="9">
    <source>
        <dbReference type="ARBA" id="ARBA00023012"/>
    </source>
</evidence>
<evidence type="ECO:0000256" key="10">
    <source>
        <dbReference type="SAM" id="Phobius"/>
    </source>
</evidence>
<feature type="transmembrane region" description="Helical" evidence="10">
    <location>
        <begin position="260"/>
        <end position="282"/>
    </location>
</feature>
<dbReference type="EC" id="2.7.13.3" evidence="3"/>
<keyword evidence="10" id="KW-1133">Transmembrane helix</keyword>
<proteinExistence type="predicted"/>
<comment type="subcellular location">
    <subcellularLocation>
        <location evidence="2">Membrane</location>
    </subcellularLocation>
</comment>
<feature type="domain" description="Histidine kinase" evidence="11">
    <location>
        <begin position="366"/>
        <end position="585"/>
    </location>
</feature>
<evidence type="ECO:0000256" key="3">
    <source>
        <dbReference type="ARBA" id="ARBA00012438"/>
    </source>
</evidence>
<sequence length="585" mass="65402">MNFKRRLTMRFILQLAIAGLIVLLIAALTVVWMLQRFSEISITRDFASVGLERLAESSELSKEGIRFAPELLEQVKKNNGWLQSLDEHGQVESAYNTSKDVPTQYGPGELVAYWTGTKPFPYRLALWTEVKGGRQFTLVYGAPNVMSPLLEQVSGLSISATEGMPELPESIRLELQRKEVFVQLIDSEGMELLSYNKPDVIPAQYSIQELVLRTTYSDRYNYHMISSYNTETGQTWLVGEPLAKKSGAGTAALIPEETQVVIIGATAMLAALLILFVLLSLWQAHRFGAPMLHMLLWLDAIGNSIYQEPVDRRGYHRSRTPTGKWRRRYRVFSDVMVSIEKLSSALQREQAMRKQTENLREEWIAGITHDLKTPLSSITGYAHLLAEPSYEWSLEEVRRFSGTMLDKSAHMDLLINDLAMTYRLKSGILPPATLDIELNAWLRRALDQAAADPAYGEQQRIIYYAAPQEVWAKIYTPWLERVVNNVAANALLHNPPDTVLTVSLLAAEAGSGYTIRFADNGDGMDEATLERLFERYYRGTDTASPSQGSGLGMAIAKGLIEAMGGRIAVETVLGEGTVILLIFGS</sequence>
<keyword evidence="7" id="KW-0418">Kinase</keyword>
<evidence type="ECO:0000256" key="5">
    <source>
        <dbReference type="ARBA" id="ARBA00022679"/>
    </source>
</evidence>
<dbReference type="InterPro" id="IPR050351">
    <property type="entry name" value="BphY/WalK/GraS-like"/>
</dbReference>
<keyword evidence="4" id="KW-0597">Phosphoprotein</keyword>
<keyword evidence="13" id="KW-1185">Reference proteome</keyword>
<dbReference type="GO" id="GO:0005524">
    <property type="term" value="F:ATP binding"/>
    <property type="evidence" value="ECO:0007669"/>
    <property type="project" value="UniProtKB-KW"/>
</dbReference>
<dbReference type="SUPFAM" id="SSF55874">
    <property type="entry name" value="ATPase domain of HSP90 chaperone/DNA topoisomerase II/histidine kinase"/>
    <property type="match status" value="1"/>
</dbReference>
<dbReference type="SUPFAM" id="SSF47384">
    <property type="entry name" value="Homodimeric domain of signal transducing histidine kinase"/>
    <property type="match status" value="1"/>
</dbReference>
<evidence type="ECO:0000256" key="8">
    <source>
        <dbReference type="ARBA" id="ARBA00022840"/>
    </source>
</evidence>
<evidence type="ECO:0000256" key="7">
    <source>
        <dbReference type="ARBA" id="ARBA00022777"/>
    </source>
</evidence>